<evidence type="ECO:0000256" key="6">
    <source>
        <dbReference type="SAM" id="SignalP"/>
    </source>
</evidence>
<evidence type="ECO:0000256" key="3">
    <source>
        <dbReference type="ARBA" id="ARBA00022679"/>
    </source>
</evidence>
<keyword evidence="2 4" id="KW-0328">Glycosyltransferase</keyword>
<comment type="caution">
    <text evidence="7">The sequence shown here is derived from an EMBL/GenBank/DDBJ whole genome shotgun (WGS) entry which is preliminary data.</text>
</comment>
<dbReference type="InterPro" id="IPR002213">
    <property type="entry name" value="UDP_glucos_trans"/>
</dbReference>
<evidence type="ECO:0000256" key="4">
    <source>
        <dbReference type="RuleBase" id="RU003718"/>
    </source>
</evidence>
<dbReference type="PANTHER" id="PTHR48043:SF145">
    <property type="entry name" value="FI06409P-RELATED"/>
    <property type="match status" value="1"/>
</dbReference>
<proteinExistence type="inferred from homology"/>
<evidence type="ECO:0000256" key="1">
    <source>
        <dbReference type="ARBA" id="ARBA00009995"/>
    </source>
</evidence>
<dbReference type="PROSITE" id="PS00375">
    <property type="entry name" value="UDPGT"/>
    <property type="match status" value="1"/>
</dbReference>
<dbReference type="Pfam" id="PF00201">
    <property type="entry name" value="UDPGT"/>
    <property type="match status" value="1"/>
</dbReference>
<evidence type="ECO:0000256" key="2">
    <source>
        <dbReference type="ARBA" id="ARBA00022676"/>
    </source>
</evidence>
<keyword evidence="6" id="KW-0732">Signal</keyword>
<evidence type="ECO:0000256" key="5">
    <source>
        <dbReference type="RuleBase" id="RU362057"/>
    </source>
</evidence>
<dbReference type="InterPro" id="IPR050271">
    <property type="entry name" value="UDP-glycosyltransferase"/>
</dbReference>
<comment type="similarity">
    <text evidence="1 4">Belongs to the UDP-glycosyltransferase family.</text>
</comment>
<dbReference type="Gene3D" id="3.40.50.2000">
    <property type="entry name" value="Glycogen Phosphorylase B"/>
    <property type="match status" value="2"/>
</dbReference>
<evidence type="ECO:0000313" key="7">
    <source>
        <dbReference type="EMBL" id="KAK9918936.1"/>
    </source>
</evidence>
<feature type="signal peptide" evidence="6">
    <location>
        <begin position="1"/>
        <end position="24"/>
    </location>
</feature>
<reference evidence="7 8" key="1">
    <citation type="journal article" date="2024" name="Nat. Commun.">
        <title>Phylogenomics reveals the evolutionary origins of lichenization in chlorophyte algae.</title>
        <authorList>
            <person name="Puginier C."/>
            <person name="Libourel C."/>
            <person name="Otte J."/>
            <person name="Skaloud P."/>
            <person name="Haon M."/>
            <person name="Grisel S."/>
            <person name="Petersen M."/>
            <person name="Berrin J.G."/>
            <person name="Delaux P.M."/>
            <person name="Dal Grande F."/>
            <person name="Keller J."/>
        </authorList>
    </citation>
    <scope>NUCLEOTIDE SEQUENCE [LARGE SCALE GENOMIC DNA]</scope>
    <source>
        <strain evidence="7 8">SAG 216-7</strain>
    </source>
</reference>
<sequence>MAQLSLLVLLYVLLVGPLMAAVRAGKVLLLPSPEDNSHIYILRRVHDELLERGHKPYMVVPPGDVSKLSAVDKGDNISHIKYNTTLAGLEEIVAMFSGIDEFKVIELAFEHWNAHCEDLLSDTKIMAKLQADKPDVIVGIPFFACTSLLAVKLGVPYISLIPTGVMGNSHMHPLWRGSGRDFHVSPRLASVPDLRFVARHPMTFMQRMQNAWAFAASHLHDYQKIRPMMLAIQRKHDIDLTSAAARRLESLTLVNADMALEQPRPLPPALKLVGPIMARPAAALPPDLQDFVGGAGDAGVLLISLGTLAQFGKEEMQMIALALNRLPASTIWKLSQREVAAAGGLEALNLSEKVMVTNWVPQNDVLGHPRTRAFLSHCGANGLSEAAYHGVPVVGMPFFGDQPQNAQKAISKGMAALLPRKGLSTEGVYDVIMRVLTEESFQAAAQKVSKRIRSRKRTPLQEAADWVEHVLDSDGEPYLQLPDDDMSFLKKLV</sequence>
<keyword evidence="3 4" id="KW-0808">Transferase</keyword>
<dbReference type="CDD" id="cd03784">
    <property type="entry name" value="GT1_Gtf-like"/>
    <property type="match status" value="1"/>
</dbReference>
<dbReference type="PANTHER" id="PTHR48043">
    <property type="entry name" value="EG:EG0003.4 PROTEIN-RELATED"/>
    <property type="match status" value="1"/>
</dbReference>
<dbReference type="EC" id="2.4.1.-" evidence="5"/>
<evidence type="ECO:0000313" key="8">
    <source>
        <dbReference type="Proteomes" id="UP001491310"/>
    </source>
</evidence>
<gene>
    <name evidence="7" type="ORF">WJX75_008185</name>
</gene>
<dbReference type="Proteomes" id="UP001491310">
    <property type="component" value="Unassembled WGS sequence"/>
</dbReference>
<dbReference type="SUPFAM" id="SSF53756">
    <property type="entry name" value="UDP-Glycosyltransferase/glycogen phosphorylase"/>
    <property type="match status" value="1"/>
</dbReference>
<feature type="chain" id="PRO_5045085953" description="Glycosyltransferase" evidence="6">
    <location>
        <begin position="25"/>
        <end position="493"/>
    </location>
</feature>
<accession>A0ABR2Z5D1</accession>
<dbReference type="InterPro" id="IPR035595">
    <property type="entry name" value="UDP_glycos_trans_CS"/>
</dbReference>
<keyword evidence="8" id="KW-1185">Reference proteome</keyword>
<protein>
    <recommendedName>
        <fullName evidence="5">Glycosyltransferase</fullName>
        <ecNumber evidence="5">2.4.1.-</ecNumber>
    </recommendedName>
</protein>
<dbReference type="EMBL" id="JALJOT010000001">
    <property type="protein sequence ID" value="KAK9918936.1"/>
    <property type="molecule type" value="Genomic_DNA"/>
</dbReference>
<name>A0ABR2Z5D1_9CHLO</name>
<organism evidence="7 8">
    <name type="scientific">Coccomyxa subellipsoidea</name>
    <dbReference type="NCBI Taxonomy" id="248742"/>
    <lineage>
        <taxon>Eukaryota</taxon>
        <taxon>Viridiplantae</taxon>
        <taxon>Chlorophyta</taxon>
        <taxon>core chlorophytes</taxon>
        <taxon>Trebouxiophyceae</taxon>
        <taxon>Trebouxiophyceae incertae sedis</taxon>
        <taxon>Coccomyxaceae</taxon>
        <taxon>Coccomyxa</taxon>
    </lineage>
</organism>